<dbReference type="PANTHER" id="PTHR15854:SF4">
    <property type="entry name" value="PEROXYNITRITE ISOMERASE THAP4"/>
    <property type="match status" value="1"/>
</dbReference>
<dbReference type="Pfam" id="PF08768">
    <property type="entry name" value="THAP4_heme-bd"/>
    <property type="match status" value="1"/>
</dbReference>
<dbReference type="InterPro" id="IPR045165">
    <property type="entry name" value="Nitrobindin"/>
</dbReference>
<keyword evidence="3" id="KW-1185">Reference proteome</keyword>
<evidence type="ECO:0000259" key="1">
    <source>
        <dbReference type="Pfam" id="PF08768"/>
    </source>
</evidence>
<comment type="caution">
    <text evidence="2">The sequence shown here is derived from an EMBL/GenBank/DDBJ whole genome shotgun (WGS) entry which is preliminary data.</text>
</comment>
<evidence type="ECO:0000313" key="3">
    <source>
        <dbReference type="Proteomes" id="UP001183176"/>
    </source>
</evidence>
<evidence type="ECO:0000313" key="2">
    <source>
        <dbReference type="EMBL" id="MDT0263165.1"/>
    </source>
</evidence>
<dbReference type="EMBL" id="JAVREH010000030">
    <property type="protein sequence ID" value="MDT0263165.1"/>
    <property type="molecule type" value="Genomic_DNA"/>
</dbReference>
<dbReference type="Gene3D" id="2.40.128.20">
    <property type="match status" value="1"/>
</dbReference>
<sequence length="181" mass="19479">MADPVTPQVPALDDTSDLRLGPEIDEALLAVLPLVGSWSGHGTGVDPASGEQFTFAQRVTFAHDGRPFLSYDLHSWVLDQAGSVLRQGVREHGFLRMGEAEDELELVLTTADGVIEIFTGLAGDLRWELVTTAVGFTPSAEQIAGERRLYAIAGDTLAYVQEVAVEGGSYQPLVNGQLQRD</sequence>
<dbReference type="Proteomes" id="UP001183176">
    <property type="component" value="Unassembled WGS sequence"/>
</dbReference>
<name>A0ABU2JDW6_9ACTN</name>
<gene>
    <name evidence="2" type="ORF">RM423_17395</name>
</gene>
<dbReference type="InterPro" id="IPR014878">
    <property type="entry name" value="THAP4-like_heme-bd"/>
</dbReference>
<accession>A0ABU2JDW6</accession>
<dbReference type="RefSeq" id="WP_311424312.1">
    <property type="nucleotide sequence ID" value="NZ_JAVREH010000030.1"/>
</dbReference>
<dbReference type="PANTHER" id="PTHR15854">
    <property type="entry name" value="THAP4 PROTEIN"/>
    <property type="match status" value="1"/>
</dbReference>
<organism evidence="2 3">
    <name type="scientific">Jatrophihabitans lederbergiae</name>
    <dbReference type="NCBI Taxonomy" id="3075547"/>
    <lineage>
        <taxon>Bacteria</taxon>
        <taxon>Bacillati</taxon>
        <taxon>Actinomycetota</taxon>
        <taxon>Actinomycetes</taxon>
        <taxon>Jatrophihabitantales</taxon>
        <taxon>Jatrophihabitantaceae</taxon>
        <taxon>Jatrophihabitans</taxon>
    </lineage>
</organism>
<dbReference type="InterPro" id="IPR012674">
    <property type="entry name" value="Calycin"/>
</dbReference>
<reference evidence="3" key="1">
    <citation type="submission" date="2023-07" db="EMBL/GenBank/DDBJ databases">
        <title>30 novel species of actinomycetes from the DSMZ collection.</title>
        <authorList>
            <person name="Nouioui I."/>
        </authorList>
    </citation>
    <scope>NUCLEOTIDE SEQUENCE [LARGE SCALE GENOMIC DNA]</scope>
    <source>
        <strain evidence="3">DSM 44399</strain>
    </source>
</reference>
<dbReference type="SUPFAM" id="SSF50814">
    <property type="entry name" value="Lipocalins"/>
    <property type="match status" value="1"/>
</dbReference>
<protein>
    <submittedName>
        <fullName evidence="2">FABP family protein</fullName>
    </submittedName>
</protein>
<feature type="domain" description="THAP4-like heme-binding" evidence="1">
    <location>
        <begin position="28"/>
        <end position="180"/>
    </location>
</feature>
<proteinExistence type="predicted"/>
<dbReference type="CDD" id="cd07828">
    <property type="entry name" value="lipocalin_heme-bd-THAP4-like"/>
    <property type="match status" value="1"/>
</dbReference>